<feature type="transmembrane region" description="Helical" evidence="1">
    <location>
        <begin position="20"/>
        <end position="39"/>
    </location>
</feature>
<dbReference type="GO" id="GO:0005929">
    <property type="term" value="C:cilium"/>
    <property type="evidence" value="ECO:0007669"/>
    <property type="project" value="UniProtKB-SubCell"/>
</dbReference>
<reference evidence="2" key="1">
    <citation type="submission" date="2021-01" db="EMBL/GenBank/DDBJ databases">
        <authorList>
            <person name="Corre E."/>
            <person name="Pelletier E."/>
            <person name="Niang G."/>
            <person name="Scheremetjew M."/>
            <person name="Finn R."/>
            <person name="Kale V."/>
            <person name="Holt S."/>
            <person name="Cochrane G."/>
            <person name="Meng A."/>
            <person name="Brown T."/>
            <person name="Cohen L."/>
        </authorList>
    </citation>
    <scope>NUCLEOTIDE SEQUENCE</scope>
    <source>
        <strain evidence="2">NIES-2562</strain>
    </source>
</reference>
<proteinExistence type="predicted"/>
<evidence type="ECO:0000256" key="1">
    <source>
        <dbReference type="SAM" id="Phobius"/>
    </source>
</evidence>
<organism evidence="2">
    <name type="scientific">Palpitomonas bilix</name>
    <dbReference type="NCBI Taxonomy" id="652834"/>
    <lineage>
        <taxon>Eukaryota</taxon>
        <taxon>Eukaryota incertae sedis</taxon>
    </lineage>
</organism>
<feature type="transmembrane region" description="Helical" evidence="1">
    <location>
        <begin position="84"/>
        <end position="106"/>
    </location>
</feature>
<keyword evidence="1" id="KW-1133">Transmembrane helix</keyword>
<dbReference type="PANTHER" id="PTHR31622">
    <property type="entry name" value="TRANSMEMBRANE PROTEIN 218"/>
    <property type="match status" value="1"/>
</dbReference>
<sequence length="129" mass="13897">MLPTLLQTTTPSNLVLGLGPGLFIIILLSVLGIVTCVIGSRTDKSGLIILATTLVLAIIFLSLLLTPRSDTSNISATKAYDYSIIYRIFFIVCMILGLVAGLIGVLTSHLSVPVFNQPLPDISAWKRQR</sequence>
<evidence type="ECO:0000313" key="2">
    <source>
        <dbReference type="EMBL" id="CAE0240510.1"/>
    </source>
</evidence>
<keyword evidence="1" id="KW-0812">Transmembrane</keyword>
<dbReference type="AlphaFoldDB" id="A0A7S3CXT2"/>
<dbReference type="PANTHER" id="PTHR31622:SF1">
    <property type="entry name" value="TRANSMEMBRANE PROTEIN 218"/>
    <property type="match status" value="1"/>
</dbReference>
<name>A0A7S3CXT2_9EUKA</name>
<dbReference type="EMBL" id="HBIB01004429">
    <property type="protein sequence ID" value="CAE0240510.1"/>
    <property type="molecule type" value="Transcribed_RNA"/>
</dbReference>
<feature type="transmembrane region" description="Helical" evidence="1">
    <location>
        <begin position="46"/>
        <end position="64"/>
    </location>
</feature>
<protein>
    <recommendedName>
        <fullName evidence="3">Transmembrane protein 218</fullName>
    </recommendedName>
</protein>
<dbReference type="InterPro" id="IPR026771">
    <property type="entry name" value="Tmem218"/>
</dbReference>
<evidence type="ECO:0008006" key="3">
    <source>
        <dbReference type="Google" id="ProtNLM"/>
    </source>
</evidence>
<dbReference type="GO" id="GO:0016020">
    <property type="term" value="C:membrane"/>
    <property type="evidence" value="ECO:0007669"/>
    <property type="project" value="UniProtKB-SubCell"/>
</dbReference>
<accession>A0A7S3CXT2</accession>
<keyword evidence="1" id="KW-0472">Membrane</keyword>
<gene>
    <name evidence="2" type="ORF">PBIL07802_LOCUS2669</name>
</gene>